<protein>
    <recommendedName>
        <fullName evidence="3">Endonuclease/exonuclease/phosphatase domain-containing protein</fullName>
    </recommendedName>
</protein>
<evidence type="ECO:0000313" key="2">
    <source>
        <dbReference type="Proteomes" id="UP000242381"/>
    </source>
</evidence>
<proteinExistence type="predicted"/>
<dbReference type="VEuPathDB" id="FungiDB:BCV72DRAFT_232386"/>
<evidence type="ECO:0000313" key="1">
    <source>
        <dbReference type="EMBL" id="ORE17084.1"/>
    </source>
</evidence>
<dbReference type="Gene3D" id="3.60.10.10">
    <property type="entry name" value="Endonuclease/exonuclease/phosphatase"/>
    <property type="match status" value="1"/>
</dbReference>
<dbReference type="AlphaFoldDB" id="A0A1X0RYL3"/>
<dbReference type="SUPFAM" id="SSF56219">
    <property type="entry name" value="DNase I-like"/>
    <property type="match status" value="1"/>
</dbReference>
<dbReference type="Proteomes" id="UP000242381">
    <property type="component" value="Unassembled WGS sequence"/>
</dbReference>
<dbReference type="VEuPathDB" id="FungiDB:BCV72DRAFT_206968"/>
<dbReference type="InterPro" id="IPR036691">
    <property type="entry name" value="Endo/exonu/phosph_ase_sf"/>
</dbReference>
<sequence length="749" mass="84043">MSIINSIHTDTNIYSPHTPSTKNLLTIIQWSSNGCARHNIEAVANSIPSTHLLYLTETWLLFPLRFLTNWQQLHTYAVLIDNPCRGEMDISSFVHPGCPCPVIHFPSTSSYVLSCQISNLLIHCVRLPHALPDDEAITALQQLPVQTHPSQANAIICGDFNTHHSAFLADSRTTQKDDLLNPTLVVHEDLALGSDHHPFTLSCSVSLAPSTPDHPRLSWHLSRLQEQDCPFEEKLSTNVALFKILLLDSVAEDGKYTDTAPNIDDLAISFNDIIHSCLDDSNTYLSACAQYKSDLCRHGRITWYQFCKKLSNGLLDNTTSIVRRIRRNRNATLQSSQPDGPHIAATVMARHLQNIFLGATPPTTRLTAPHIPQAPHPVTPDVCPITESIVRYTLLWRLSRRKAPGADYLSEVILPLPHGLVQDGFRRQRSALDQALCLQDICRQHRLDHHNELPVLAFLGIKSASDTVDRAIIWRALETHVSNPMLVLMPTSSRMYSSMPCREYEGLRINCPFYADDVVLIAAPEVMPRLLKKAEEHSVSLGYRWNPAKCVALNCPSIHGAHRLQLYGSPIPKADSFAILLPIGLRASNFSRFTAGRLYGLCLCTFLVRQMNLLERVQDQRLRIASGSYATSSTGMFKYLTSLSHMTERTNILTFKFIIRIHFLSEGALLSIVLRFVNASAPHTRFRRPTLCAKNAIWSQPLLMVDSSSLDDRFTHFISSANVRKNILAYRTQILTSRRQLPKPPALLA</sequence>
<evidence type="ECO:0008006" key="3">
    <source>
        <dbReference type="Google" id="ProtNLM"/>
    </source>
</evidence>
<dbReference type="EMBL" id="KV921366">
    <property type="protein sequence ID" value="ORE17084.1"/>
    <property type="molecule type" value="Genomic_DNA"/>
</dbReference>
<dbReference type="VEuPathDB" id="FungiDB:BCV72DRAFT_295653"/>
<dbReference type="OMA" id="MTERTNI"/>
<organism evidence="1 2">
    <name type="scientific">Rhizopus microsporus</name>
    <dbReference type="NCBI Taxonomy" id="58291"/>
    <lineage>
        <taxon>Eukaryota</taxon>
        <taxon>Fungi</taxon>
        <taxon>Fungi incertae sedis</taxon>
        <taxon>Mucoromycota</taxon>
        <taxon>Mucoromycotina</taxon>
        <taxon>Mucoromycetes</taxon>
        <taxon>Mucorales</taxon>
        <taxon>Mucorineae</taxon>
        <taxon>Rhizopodaceae</taxon>
        <taxon>Rhizopus</taxon>
    </lineage>
</organism>
<accession>A0A1X0RYL3</accession>
<reference evidence="1 2" key="1">
    <citation type="journal article" date="2016" name="Proc. Natl. Acad. Sci. U.S.A.">
        <title>Lipid metabolic changes in an early divergent fungus govern the establishment of a mutualistic symbiosis with endobacteria.</title>
        <authorList>
            <person name="Lastovetsky O.A."/>
            <person name="Gaspar M.L."/>
            <person name="Mondo S.J."/>
            <person name="LaButti K.M."/>
            <person name="Sandor L."/>
            <person name="Grigoriev I.V."/>
            <person name="Henry S.A."/>
            <person name="Pawlowska T.E."/>
        </authorList>
    </citation>
    <scope>NUCLEOTIDE SEQUENCE [LARGE SCALE GENOMIC DNA]</scope>
    <source>
        <strain evidence="1 2">ATCC 11559</strain>
    </source>
</reference>
<name>A0A1X0RYL3_RHIZD</name>
<gene>
    <name evidence="1" type="ORF">BCV71DRAFT_270355</name>
</gene>